<dbReference type="EnsemblMetazoa" id="XM_011673800">
    <property type="protein sequence ID" value="XP_011672102"/>
    <property type="gene ID" value="LOC763713"/>
</dbReference>
<feature type="region of interest" description="Disordered" evidence="1">
    <location>
        <begin position="184"/>
        <end position="514"/>
    </location>
</feature>
<dbReference type="GeneID" id="763713"/>
<feature type="compositionally biased region" description="Basic and acidic residues" evidence="1">
    <location>
        <begin position="122"/>
        <end position="134"/>
    </location>
</feature>
<proteinExistence type="predicted"/>
<feature type="compositionally biased region" description="Basic and acidic residues" evidence="1">
    <location>
        <begin position="1"/>
        <end position="20"/>
    </location>
</feature>
<evidence type="ECO:0000313" key="2">
    <source>
        <dbReference type="EnsemblMetazoa" id="XP_011672102"/>
    </source>
</evidence>
<reference evidence="2" key="2">
    <citation type="submission" date="2021-01" db="UniProtKB">
        <authorList>
            <consortium name="EnsemblMetazoa"/>
        </authorList>
    </citation>
    <scope>IDENTIFICATION</scope>
</reference>
<evidence type="ECO:0000313" key="3">
    <source>
        <dbReference type="Proteomes" id="UP000007110"/>
    </source>
</evidence>
<feature type="compositionally biased region" description="Basic and acidic residues" evidence="1">
    <location>
        <begin position="602"/>
        <end position="611"/>
    </location>
</feature>
<feature type="compositionally biased region" description="Basic residues" evidence="1">
    <location>
        <begin position="135"/>
        <end position="144"/>
    </location>
</feature>
<accession>A0A7M7HLX9</accession>
<feature type="compositionally biased region" description="Polar residues" evidence="1">
    <location>
        <begin position="406"/>
        <end position="415"/>
    </location>
</feature>
<name>A0A7M7HLX9_STRPU</name>
<feature type="compositionally biased region" description="Basic and acidic residues" evidence="1">
    <location>
        <begin position="374"/>
        <end position="387"/>
    </location>
</feature>
<protein>
    <submittedName>
        <fullName evidence="2">Uncharacterized protein</fullName>
    </submittedName>
</protein>
<organism evidence="2 3">
    <name type="scientific">Strongylocentrotus purpuratus</name>
    <name type="common">Purple sea urchin</name>
    <dbReference type="NCBI Taxonomy" id="7668"/>
    <lineage>
        <taxon>Eukaryota</taxon>
        <taxon>Metazoa</taxon>
        <taxon>Echinodermata</taxon>
        <taxon>Eleutherozoa</taxon>
        <taxon>Echinozoa</taxon>
        <taxon>Echinoidea</taxon>
        <taxon>Euechinoidea</taxon>
        <taxon>Echinacea</taxon>
        <taxon>Camarodonta</taxon>
        <taxon>Echinidea</taxon>
        <taxon>Strongylocentrotidae</taxon>
        <taxon>Strongylocentrotus</taxon>
    </lineage>
</organism>
<dbReference type="RefSeq" id="XP_011672102.2">
    <property type="nucleotide sequence ID" value="XM_011673800.2"/>
</dbReference>
<dbReference type="RefSeq" id="XP_030848039.1">
    <property type="nucleotide sequence ID" value="XM_030992179.1"/>
</dbReference>
<keyword evidence="3" id="KW-1185">Reference proteome</keyword>
<feature type="compositionally biased region" description="Basic residues" evidence="1">
    <location>
        <begin position="683"/>
        <end position="697"/>
    </location>
</feature>
<dbReference type="Proteomes" id="UP000007110">
    <property type="component" value="Unassembled WGS sequence"/>
</dbReference>
<dbReference type="InParanoid" id="A0A7M7HLX9"/>
<feature type="compositionally biased region" description="Polar residues" evidence="1">
    <location>
        <begin position="346"/>
        <end position="355"/>
    </location>
</feature>
<feature type="compositionally biased region" description="Acidic residues" evidence="1">
    <location>
        <begin position="300"/>
        <end position="313"/>
    </location>
</feature>
<dbReference type="AlphaFoldDB" id="A0A7M7HLX9"/>
<feature type="compositionally biased region" description="Polar residues" evidence="1">
    <location>
        <begin position="242"/>
        <end position="277"/>
    </location>
</feature>
<evidence type="ECO:0000256" key="1">
    <source>
        <dbReference type="SAM" id="MobiDB-lite"/>
    </source>
</evidence>
<feature type="region of interest" description="Disordered" evidence="1">
    <location>
        <begin position="1"/>
        <end position="80"/>
    </location>
</feature>
<dbReference type="OrthoDB" id="10195385at2759"/>
<feature type="region of interest" description="Disordered" evidence="1">
    <location>
        <begin position="593"/>
        <end position="702"/>
    </location>
</feature>
<dbReference type="EnsemblMetazoa" id="XM_030992179">
    <property type="protein sequence ID" value="XP_030848039"/>
    <property type="gene ID" value="LOC763713"/>
</dbReference>
<feature type="compositionally biased region" description="Basic and acidic residues" evidence="1">
    <location>
        <begin position="669"/>
        <end position="682"/>
    </location>
</feature>
<reference evidence="3" key="1">
    <citation type="submission" date="2015-02" db="EMBL/GenBank/DDBJ databases">
        <title>Genome sequencing for Strongylocentrotus purpuratus.</title>
        <authorList>
            <person name="Murali S."/>
            <person name="Liu Y."/>
            <person name="Vee V."/>
            <person name="English A."/>
            <person name="Wang M."/>
            <person name="Skinner E."/>
            <person name="Han Y."/>
            <person name="Muzny D.M."/>
            <person name="Worley K.C."/>
            <person name="Gibbs R.A."/>
        </authorList>
    </citation>
    <scope>NUCLEOTIDE SEQUENCE</scope>
</reference>
<sequence length="825" mass="91805">MNMMDKHQRSKKEDSKGGEKKSRRKLYTQPHEPQIPFANGQDVSGSMRSAGVKEASCSSSAEQALSKKKQGSTRKYVKDEDDVLGSDRDVFVKPHMSPRRIFYGAKPSSAEKKRRHTISMTRDMKKLEEAIDLKQRRKKNKKNGNIKAQTDCSPFKVPLKKMGGKESVDRAGCQRKKLNKLSCRKRHNNLEEGETCMQDEALTMTSKRKEDGHSSHASNHGMLGKHGVKPDKGFESLDELYNPSQELFTDTESGNETDTQASVQRTVSRFLSSQEAQNDFRAPDSTMVQRSSLSAGAGDTESDVSESSDDGEANETALEKEIHSFFKNEKQQSPRGHREVVLPSEVSLTPIQQGTVDGISDESEVICAGQKMQSHNERDDVMDKDTNHSTPDSIGELEDAQRLSDDSSSTCSQDVAVSKIVLGQDDRDNNNSGDIVPRGKKSQNQKQITSQKYGSQTNQDVEMAATSEDSENSSSSDIEVGESSDRSRTPFHSTPAEPSHCPQLPKEQAHSAVSPSLPVTEIGKQMFRLYCHRNTTPRILEALRACGSIDGNTLASATVDNGPTCRPIEMIHGKIFEGAAERTSSEVSLDLFEDNSNGIDGDVEKKKDEQLTKPASLDSAIKRKRSAKDDTETKPKKSKKNKKKRKVTAKPGDKTFKTRLKVINGPIKGDARKKNAKDDAKTKPKKSKKNKKKRKVTAKPGDNTFKTRLKVINGPIKGDARKKNEYRWKREMREQSKCPWSPITLEPSLESDLGVLRCLKAAARAVLNQRVTHLDSRDANLEEEDQDTGTFVNLLSFPDVFMTKKKDQPSFRKVPPSEIQILHGL</sequence>
<feature type="region of interest" description="Disordered" evidence="1">
    <location>
        <begin position="102"/>
        <end position="170"/>
    </location>
</feature>
<feature type="compositionally biased region" description="Basic and acidic residues" evidence="1">
    <location>
        <begin position="317"/>
        <end position="340"/>
    </location>
</feature>
<feature type="compositionally biased region" description="Polar residues" evidence="1">
    <location>
        <begin position="444"/>
        <end position="460"/>
    </location>
</feature>
<feature type="compositionally biased region" description="Basic residues" evidence="1">
    <location>
        <begin position="636"/>
        <end position="648"/>
    </location>
</feature>